<dbReference type="CDD" id="cd18186">
    <property type="entry name" value="BTB_POZ_ZBTB_KLHL-like"/>
    <property type="match status" value="1"/>
</dbReference>
<sequence>MSSSNAPPPKRQRTEDAPVTRSDIWYSDGSVVLQAQDTQFRVHWSLLAQNSSFFRDMQALPQPPDQPSVEGCPVVRLHDAVADVKNLLTVLYTPMFPLERAASFQTIASVVRLGRKYEFRKLLDWAVDLVMSTSPTDVLSYDEDFPGEDIIDCPGLGLEILTLARENNILGALPCAYYRVVATYSQKELFDGVSTDSDELVSLPSIDLRRCILGREALISAQMKPGYTLDWLSTWVPSQHCATAAACAGKRDKEFRRCMSNPAVHALDYSVPFGSGSFCFECSPRIKQLVRAGKWKVWEKLPSFFDLPPWNELKNDL</sequence>
<dbReference type="PROSITE" id="PS50097">
    <property type="entry name" value="BTB"/>
    <property type="match status" value="1"/>
</dbReference>
<reference evidence="2" key="1">
    <citation type="submission" date="2023-03" db="EMBL/GenBank/DDBJ databases">
        <title>Massive genome expansion in bonnet fungi (Mycena s.s.) driven by repeated elements and novel gene families across ecological guilds.</title>
        <authorList>
            <consortium name="Lawrence Berkeley National Laboratory"/>
            <person name="Harder C.B."/>
            <person name="Miyauchi S."/>
            <person name="Viragh M."/>
            <person name="Kuo A."/>
            <person name="Thoen E."/>
            <person name="Andreopoulos B."/>
            <person name="Lu D."/>
            <person name="Skrede I."/>
            <person name="Drula E."/>
            <person name="Henrissat B."/>
            <person name="Morin E."/>
            <person name="Kohler A."/>
            <person name="Barry K."/>
            <person name="LaButti K."/>
            <person name="Morin E."/>
            <person name="Salamov A."/>
            <person name="Lipzen A."/>
            <person name="Mereny Z."/>
            <person name="Hegedus B."/>
            <person name="Baldrian P."/>
            <person name="Stursova M."/>
            <person name="Weitz H."/>
            <person name="Taylor A."/>
            <person name="Grigoriev I.V."/>
            <person name="Nagy L.G."/>
            <person name="Martin F."/>
            <person name="Kauserud H."/>
        </authorList>
    </citation>
    <scope>NUCLEOTIDE SEQUENCE</scope>
    <source>
        <strain evidence="2">CBHHK200</strain>
    </source>
</reference>
<keyword evidence="3" id="KW-1185">Reference proteome</keyword>
<dbReference type="Proteomes" id="UP001218188">
    <property type="component" value="Unassembled WGS sequence"/>
</dbReference>
<dbReference type="Gene3D" id="3.30.710.10">
    <property type="entry name" value="Potassium Channel Kv1.1, Chain A"/>
    <property type="match status" value="1"/>
</dbReference>
<evidence type="ECO:0000259" key="1">
    <source>
        <dbReference type="PROSITE" id="PS50097"/>
    </source>
</evidence>
<accession>A0AAD6XD85</accession>
<organism evidence="2 3">
    <name type="scientific">Mycena alexandri</name>
    <dbReference type="NCBI Taxonomy" id="1745969"/>
    <lineage>
        <taxon>Eukaryota</taxon>
        <taxon>Fungi</taxon>
        <taxon>Dikarya</taxon>
        <taxon>Basidiomycota</taxon>
        <taxon>Agaricomycotina</taxon>
        <taxon>Agaricomycetes</taxon>
        <taxon>Agaricomycetidae</taxon>
        <taxon>Agaricales</taxon>
        <taxon>Marasmiineae</taxon>
        <taxon>Mycenaceae</taxon>
        <taxon>Mycena</taxon>
    </lineage>
</organism>
<proteinExistence type="predicted"/>
<name>A0AAD6XD85_9AGAR</name>
<comment type="caution">
    <text evidence="2">The sequence shown here is derived from an EMBL/GenBank/DDBJ whole genome shotgun (WGS) entry which is preliminary data.</text>
</comment>
<evidence type="ECO:0000313" key="2">
    <source>
        <dbReference type="EMBL" id="KAJ7043731.1"/>
    </source>
</evidence>
<feature type="domain" description="BTB" evidence="1">
    <location>
        <begin position="27"/>
        <end position="100"/>
    </location>
</feature>
<dbReference type="InterPro" id="IPR000210">
    <property type="entry name" value="BTB/POZ_dom"/>
</dbReference>
<dbReference type="AlphaFoldDB" id="A0AAD6XD85"/>
<dbReference type="EMBL" id="JARJCM010000009">
    <property type="protein sequence ID" value="KAJ7043731.1"/>
    <property type="molecule type" value="Genomic_DNA"/>
</dbReference>
<gene>
    <name evidence="2" type="ORF">C8F04DRAFT_1073109</name>
</gene>
<dbReference type="InterPro" id="IPR011333">
    <property type="entry name" value="SKP1/BTB/POZ_sf"/>
</dbReference>
<evidence type="ECO:0000313" key="3">
    <source>
        <dbReference type="Proteomes" id="UP001218188"/>
    </source>
</evidence>
<dbReference type="SMART" id="SM00225">
    <property type="entry name" value="BTB"/>
    <property type="match status" value="1"/>
</dbReference>
<dbReference type="SUPFAM" id="SSF54695">
    <property type="entry name" value="POZ domain"/>
    <property type="match status" value="1"/>
</dbReference>
<protein>
    <recommendedName>
        <fullName evidence="1">BTB domain-containing protein</fullName>
    </recommendedName>
</protein>
<dbReference type="Pfam" id="PF00651">
    <property type="entry name" value="BTB"/>
    <property type="match status" value="1"/>
</dbReference>